<accession>A0ABS3C6C3</accession>
<comment type="catalytic activity">
    <reaction evidence="7">
        <text>L-isoleucine + 2-oxoglutarate = (S)-3-methyl-2-oxopentanoate + L-glutamate</text>
        <dbReference type="Rhea" id="RHEA:24801"/>
        <dbReference type="ChEBI" id="CHEBI:16810"/>
        <dbReference type="ChEBI" id="CHEBI:29985"/>
        <dbReference type="ChEBI" id="CHEBI:35146"/>
        <dbReference type="ChEBI" id="CHEBI:58045"/>
        <dbReference type="EC" id="2.6.1.42"/>
    </reaction>
</comment>
<comment type="pathway">
    <text evidence="1">Amino-acid biosynthesis; L-isoleucine biosynthesis; L-isoleucine from 2-oxobutanoate: step 4/4.</text>
</comment>
<dbReference type="PANTHER" id="PTHR42743">
    <property type="entry name" value="AMINO-ACID AMINOTRANSFERASE"/>
    <property type="match status" value="1"/>
</dbReference>
<comment type="pathway">
    <text evidence="3">Amino-acid biosynthesis; L-leucine biosynthesis; L-leucine from 3-methyl-2-oxobutanoate: step 4/4.</text>
</comment>
<dbReference type="InterPro" id="IPR043132">
    <property type="entry name" value="BCAT-like_C"/>
</dbReference>
<dbReference type="InterPro" id="IPR001544">
    <property type="entry name" value="Aminotrans_IV"/>
</dbReference>
<evidence type="ECO:0000256" key="7">
    <source>
        <dbReference type="ARBA" id="ARBA00048798"/>
    </source>
</evidence>
<dbReference type="EMBL" id="JAFKCT010000003">
    <property type="protein sequence ID" value="MBN7811149.1"/>
    <property type="molecule type" value="Genomic_DNA"/>
</dbReference>
<evidence type="ECO:0000256" key="4">
    <source>
        <dbReference type="ARBA" id="ARBA00009320"/>
    </source>
</evidence>
<evidence type="ECO:0000313" key="10">
    <source>
        <dbReference type="Proteomes" id="UP000664317"/>
    </source>
</evidence>
<comment type="similarity">
    <text evidence="4">Belongs to the class-IV pyridoxal-phosphate-dependent aminotransferase family.</text>
</comment>
<keyword evidence="10" id="KW-1185">Reference proteome</keyword>
<dbReference type="InterPro" id="IPR043131">
    <property type="entry name" value="BCAT-like_N"/>
</dbReference>
<dbReference type="Gene3D" id="3.30.470.10">
    <property type="match status" value="1"/>
</dbReference>
<dbReference type="SUPFAM" id="SSF56752">
    <property type="entry name" value="D-aminoacid aminotransferase-like PLP-dependent enzymes"/>
    <property type="match status" value="1"/>
</dbReference>
<sequence>MKPFCFADGHIIPTQTATIHPMDLGLIRGFGIFDFFRTSGRTPLFLEHYLDRFIASAEKTHLPLAYSREELRTIVRELIEKNDLVDGGIRMLLSGGVSENHFSPAEGKLFIFAEPLSMPAEEKYREGVKLLTLEYVRPIADIKTTNYTLPVWHSVNWKRLEAEDVLYHWNGEVSESSRSNFYIVKNGVIHTPDQHILMGITRKKILEIADKVVIRPVTLEEVWDADEAFISSTTKVLLPVTQLDDRKIGSGKPGPVTLDILGKFRALEKSSVA</sequence>
<evidence type="ECO:0000256" key="1">
    <source>
        <dbReference type="ARBA" id="ARBA00004824"/>
    </source>
</evidence>
<gene>
    <name evidence="9" type="ORF">J0A68_09285</name>
</gene>
<name>A0ABS3C6C3_9BACT</name>
<evidence type="ECO:0000256" key="8">
    <source>
        <dbReference type="ARBA" id="ARBA00049229"/>
    </source>
</evidence>
<dbReference type="RefSeq" id="WP_206577932.1">
    <property type="nucleotide sequence ID" value="NZ_JAFKCT010000003.1"/>
</dbReference>
<evidence type="ECO:0000256" key="5">
    <source>
        <dbReference type="ARBA" id="ARBA00013053"/>
    </source>
</evidence>
<comment type="pathway">
    <text evidence="2">Amino-acid biosynthesis; L-valine biosynthesis; L-valine from pyruvate: step 4/4.</text>
</comment>
<evidence type="ECO:0000256" key="2">
    <source>
        <dbReference type="ARBA" id="ARBA00004931"/>
    </source>
</evidence>
<dbReference type="EC" id="2.6.1.42" evidence="5"/>
<comment type="catalytic activity">
    <reaction evidence="8">
        <text>L-leucine + 2-oxoglutarate = 4-methyl-2-oxopentanoate + L-glutamate</text>
        <dbReference type="Rhea" id="RHEA:18321"/>
        <dbReference type="ChEBI" id="CHEBI:16810"/>
        <dbReference type="ChEBI" id="CHEBI:17865"/>
        <dbReference type="ChEBI" id="CHEBI:29985"/>
        <dbReference type="ChEBI" id="CHEBI:57427"/>
        <dbReference type="EC" id="2.6.1.42"/>
    </reaction>
</comment>
<evidence type="ECO:0000256" key="3">
    <source>
        <dbReference type="ARBA" id="ARBA00005072"/>
    </source>
</evidence>
<dbReference type="Gene3D" id="3.20.10.10">
    <property type="entry name" value="D-amino Acid Aminotransferase, subunit A, domain 2"/>
    <property type="match status" value="1"/>
</dbReference>
<reference evidence="9 10" key="1">
    <citation type="submission" date="2021-03" db="EMBL/GenBank/DDBJ databases">
        <title>novel species isolated from a fishpond in China.</title>
        <authorList>
            <person name="Lu H."/>
            <person name="Cai Z."/>
        </authorList>
    </citation>
    <scope>NUCLEOTIDE SEQUENCE [LARGE SCALE GENOMIC DNA]</scope>
    <source>
        <strain evidence="9 10">H41</strain>
    </source>
</reference>
<proteinExistence type="inferred from homology"/>
<comment type="caution">
    <text evidence="9">The sequence shown here is derived from an EMBL/GenBank/DDBJ whole genome shotgun (WGS) entry which is preliminary data.</text>
</comment>
<evidence type="ECO:0000256" key="6">
    <source>
        <dbReference type="ARBA" id="ARBA00048212"/>
    </source>
</evidence>
<keyword evidence="9" id="KW-0032">Aminotransferase</keyword>
<dbReference type="InterPro" id="IPR050571">
    <property type="entry name" value="Class-IV_PLP-Dep_Aminotrnsfr"/>
</dbReference>
<organism evidence="9 10">
    <name type="scientific">Algoriphagus oliviformis</name>
    <dbReference type="NCBI Taxonomy" id="2811231"/>
    <lineage>
        <taxon>Bacteria</taxon>
        <taxon>Pseudomonadati</taxon>
        <taxon>Bacteroidota</taxon>
        <taxon>Cytophagia</taxon>
        <taxon>Cytophagales</taxon>
        <taxon>Cyclobacteriaceae</taxon>
        <taxon>Algoriphagus</taxon>
    </lineage>
</organism>
<comment type="catalytic activity">
    <reaction evidence="6">
        <text>L-valine + 2-oxoglutarate = 3-methyl-2-oxobutanoate + L-glutamate</text>
        <dbReference type="Rhea" id="RHEA:24813"/>
        <dbReference type="ChEBI" id="CHEBI:11851"/>
        <dbReference type="ChEBI" id="CHEBI:16810"/>
        <dbReference type="ChEBI" id="CHEBI:29985"/>
        <dbReference type="ChEBI" id="CHEBI:57762"/>
        <dbReference type="EC" id="2.6.1.42"/>
    </reaction>
</comment>
<protein>
    <recommendedName>
        <fullName evidence="5">branched-chain-amino-acid transaminase</fullName>
        <ecNumber evidence="5">2.6.1.42</ecNumber>
    </recommendedName>
</protein>
<evidence type="ECO:0000313" key="9">
    <source>
        <dbReference type="EMBL" id="MBN7811149.1"/>
    </source>
</evidence>
<dbReference type="PANTHER" id="PTHR42743:SF11">
    <property type="entry name" value="AMINODEOXYCHORISMATE LYASE"/>
    <property type="match status" value="1"/>
</dbReference>
<dbReference type="GO" id="GO:0008483">
    <property type="term" value="F:transaminase activity"/>
    <property type="evidence" value="ECO:0007669"/>
    <property type="project" value="UniProtKB-KW"/>
</dbReference>
<dbReference type="InterPro" id="IPR036038">
    <property type="entry name" value="Aminotransferase-like"/>
</dbReference>
<dbReference type="Proteomes" id="UP000664317">
    <property type="component" value="Unassembled WGS sequence"/>
</dbReference>
<dbReference type="Pfam" id="PF01063">
    <property type="entry name" value="Aminotran_4"/>
    <property type="match status" value="1"/>
</dbReference>
<keyword evidence="9" id="KW-0808">Transferase</keyword>